<reference evidence="1 2" key="1">
    <citation type="submission" date="2021-01" db="EMBL/GenBank/DDBJ databases">
        <title>Whole genome shotgun sequence of Microbispora siamensis NBRC 104113.</title>
        <authorList>
            <person name="Komaki H."/>
            <person name="Tamura T."/>
        </authorList>
    </citation>
    <scope>NUCLEOTIDE SEQUENCE [LARGE SCALE GENOMIC DNA]</scope>
    <source>
        <strain evidence="1 2">NBRC 104113</strain>
    </source>
</reference>
<accession>A0ABQ4GEE5</accession>
<sequence>MAGKQGRCKEYQLVKRWYARMADVPGIGFTGSPGVNRDHLPETRIRPREEYGSLWWPTASGTTSASPAHNRAFGDMRTLDTDTLIRWVWEGLELPGSASDYHFLLQNAVGQFWARRRTAPAGLHFVEVFAQLDLLLIEAVPQVVLINDKNPSLGFVRISSVATWINLLHAEGALRDALSVSRRMQRFGDNYLDERLEAKVAALDEECT</sequence>
<dbReference type="EMBL" id="BOOF01000002">
    <property type="protein sequence ID" value="GIH59797.1"/>
    <property type="molecule type" value="Genomic_DNA"/>
</dbReference>
<comment type="caution">
    <text evidence="1">The sequence shown here is derived from an EMBL/GenBank/DDBJ whole genome shotgun (WGS) entry which is preliminary data.</text>
</comment>
<evidence type="ECO:0000313" key="1">
    <source>
        <dbReference type="EMBL" id="GIH59797.1"/>
    </source>
</evidence>
<gene>
    <name evidence="1" type="ORF">Msi02_06140</name>
</gene>
<keyword evidence="2" id="KW-1185">Reference proteome</keyword>
<proteinExistence type="predicted"/>
<dbReference type="Proteomes" id="UP000660454">
    <property type="component" value="Unassembled WGS sequence"/>
</dbReference>
<evidence type="ECO:0000313" key="2">
    <source>
        <dbReference type="Proteomes" id="UP000660454"/>
    </source>
</evidence>
<organism evidence="1 2">
    <name type="scientific">Microbispora siamensis</name>
    <dbReference type="NCBI Taxonomy" id="564413"/>
    <lineage>
        <taxon>Bacteria</taxon>
        <taxon>Bacillati</taxon>
        <taxon>Actinomycetota</taxon>
        <taxon>Actinomycetes</taxon>
        <taxon>Streptosporangiales</taxon>
        <taxon>Streptosporangiaceae</taxon>
        <taxon>Microbispora</taxon>
    </lineage>
</organism>
<protein>
    <submittedName>
        <fullName evidence="1">Uncharacterized protein</fullName>
    </submittedName>
</protein>
<name>A0ABQ4GEE5_9ACTN</name>